<dbReference type="PANTHER" id="PTHR30535">
    <property type="entry name" value="VITAMIN B12-BINDING PROTEIN"/>
    <property type="match status" value="1"/>
</dbReference>
<protein>
    <submittedName>
        <fullName evidence="2">ABC transporter substrate-binding protein</fullName>
    </submittedName>
</protein>
<dbReference type="PROSITE" id="PS50983">
    <property type="entry name" value="FE_B12_PBP"/>
    <property type="match status" value="1"/>
</dbReference>
<dbReference type="RefSeq" id="WP_257767524.1">
    <property type="nucleotide sequence ID" value="NZ_CP102480.1"/>
</dbReference>
<sequence length="378" mass="39771">MQRKISALSGLLGLAAALLTGGAVGVSAMEITDLKGRTVTLENPAERVLLGEGRFLIALGLLTEDPVARTAGMLGEFQRFDPDGYARFSAAFPALKDIPTYGQTTTESVSLETALSLQPDAAFFGLSGHGPNERSQVVIDALTEAGIPVLFIDFRDNPLEHTARSMEIIGQVLGLEAEAKEYNAFYRTEIARVTGPLKGFAGPKPSVFLDVRAGLGSGCCFTIARGMLSTLIDAAGGRNIAADVVPGAAGPLNLEYVIESNPDLYIGTAVGSLKRGATPGGPIVLGAGVDEETATKTLAGVTVRPGISSLPAVEAKRAYGIWHHFYNSPLNVYALQVFAKWLHPELFAELDPEATKAALLGRLKPADMDGVYAVSLSE</sequence>
<dbReference type="Gene3D" id="3.40.50.1980">
    <property type="entry name" value="Nitrogenase molybdenum iron protein domain"/>
    <property type="match status" value="2"/>
</dbReference>
<gene>
    <name evidence="2" type="ORF">NUH88_16660</name>
</gene>
<evidence type="ECO:0000313" key="3">
    <source>
        <dbReference type="Proteomes" id="UP001060336"/>
    </source>
</evidence>
<accession>A0A9J7AP95</accession>
<reference evidence="2" key="1">
    <citation type="submission" date="2022-08" db="EMBL/GenBank/DDBJ databases">
        <title>Nisaea acidiphila sp. nov., isolated from a marine algal debris and emended description of the genus Nisaea Urios et al. 2008.</title>
        <authorList>
            <person name="Kwon K."/>
        </authorList>
    </citation>
    <scope>NUCLEOTIDE SEQUENCE</scope>
    <source>
        <strain evidence="2">MEBiC11861</strain>
    </source>
</reference>
<proteinExistence type="predicted"/>
<organism evidence="2 3">
    <name type="scientific">Nisaea acidiphila</name>
    <dbReference type="NCBI Taxonomy" id="1862145"/>
    <lineage>
        <taxon>Bacteria</taxon>
        <taxon>Pseudomonadati</taxon>
        <taxon>Pseudomonadota</taxon>
        <taxon>Alphaproteobacteria</taxon>
        <taxon>Rhodospirillales</taxon>
        <taxon>Thalassobaculaceae</taxon>
        <taxon>Nisaea</taxon>
    </lineage>
</organism>
<dbReference type="InterPro" id="IPR002491">
    <property type="entry name" value="ABC_transptr_periplasmic_BD"/>
</dbReference>
<feature type="domain" description="Fe/B12 periplasmic-binding" evidence="1">
    <location>
        <begin position="37"/>
        <end position="350"/>
    </location>
</feature>
<name>A0A9J7AP95_9PROT</name>
<dbReference type="EMBL" id="CP102480">
    <property type="protein sequence ID" value="UUX49023.1"/>
    <property type="molecule type" value="Genomic_DNA"/>
</dbReference>
<evidence type="ECO:0000313" key="2">
    <source>
        <dbReference type="EMBL" id="UUX49023.1"/>
    </source>
</evidence>
<dbReference type="Proteomes" id="UP001060336">
    <property type="component" value="Chromosome"/>
</dbReference>
<evidence type="ECO:0000259" key="1">
    <source>
        <dbReference type="PROSITE" id="PS50983"/>
    </source>
</evidence>
<keyword evidence="3" id="KW-1185">Reference proteome</keyword>
<dbReference type="SUPFAM" id="SSF53807">
    <property type="entry name" value="Helical backbone' metal receptor"/>
    <property type="match status" value="1"/>
</dbReference>
<dbReference type="AlphaFoldDB" id="A0A9J7AP95"/>
<dbReference type="KEGG" id="naci:NUH88_16660"/>
<dbReference type="PANTHER" id="PTHR30535:SF34">
    <property type="entry name" value="MOLYBDATE-BINDING PROTEIN MOLA"/>
    <property type="match status" value="1"/>
</dbReference>
<dbReference type="InterPro" id="IPR050902">
    <property type="entry name" value="ABC_Transporter_SBP"/>
</dbReference>
<dbReference type="Pfam" id="PF01497">
    <property type="entry name" value="Peripla_BP_2"/>
    <property type="match status" value="1"/>
</dbReference>